<feature type="domain" description="Ig-like" evidence="12">
    <location>
        <begin position="941"/>
        <end position="1027"/>
    </location>
</feature>
<dbReference type="CDD" id="cd00096">
    <property type="entry name" value="Ig"/>
    <property type="match status" value="3"/>
</dbReference>
<dbReference type="SUPFAM" id="SSF48726">
    <property type="entry name" value="Immunoglobulin"/>
    <property type="match status" value="21"/>
</dbReference>
<evidence type="ECO:0000256" key="10">
    <source>
        <dbReference type="SAM" id="MobiDB-lite"/>
    </source>
</evidence>
<dbReference type="FunFam" id="2.60.40.10:FF:000050">
    <property type="entry name" value="Titin isoform B"/>
    <property type="match status" value="1"/>
</dbReference>
<feature type="domain" description="Ig-like" evidence="12">
    <location>
        <begin position="1375"/>
        <end position="1470"/>
    </location>
</feature>
<evidence type="ECO:0000256" key="9">
    <source>
        <dbReference type="ARBA" id="ARBA00023319"/>
    </source>
</evidence>
<feature type="domain" description="Ig-like" evidence="12">
    <location>
        <begin position="848"/>
        <end position="937"/>
    </location>
</feature>
<dbReference type="Gene3D" id="2.60.40.10">
    <property type="entry name" value="Immunoglobulins"/>
    <property type="match status" value="22"/>
</dbReference>
<feature type="domain" description="Ig-like" evidence="12">
    <location>
        <begin position="255"/>
        <end position="333"/>
    </location>
</feature>
<evidence type="ECO:0000256" key="11">
    <source>
        <dbReference type="SAM" id="SignalP"/>
    </source>
</evidence>
<evidence type="ECO:0000256" key="6">
    <source>
        <dbReference type="ARBA" id="ARBA00022737"/>
    </source>
</evidence>
<organism evidence="14 15">
    <name type="scientific">Collichthys lucidus</name>
    <name type="common">Big head croaker</name>
    <name type="synonym">Sciaena lucida</name>
    <dbReference type="NCBI Taxonomy" id="240159"/>
    <lineage>
        <taxon>Eukaryota</taxon>
        <taxon>Metazoa</taxon>
        <taxon>Chordata</taxon>
        <taxon>Craniata</taxon>
        <taxon>Vertebrata</taxon>
        <taxon>Euteleostomi</taxon>
        <taxon>Actinopterygii</taxon>
        <taxon>Neopterygii</taxon>
        <taxon>Teleostei</taxon>
        <taxon>Neoteleostei</taxon>
        <taxon>Acanthomorphata</taxon>
        <taxon>Eupercaria</taxon>
        <taxon>Sciaenidae</taxon>
        <taxon>Collichthys</taxon>
    </lineage>
</organism>
<dbReference type="FunFam" id="2.60.40.10:FF:000211">
    <property type="entry name" value="Obscurin-like protein 1"/>
    <property type="match status" value="8"/>
</dbReference>
<feature type="chain" id="PRO_5020905744" evidence="11">
    <location>
        <begin position="21"/>
        <end position="2263"/>
    </location>
</feature>
<sequence length="2263" mass="253283">MKFERRHIFISMWLFYVTSTCELERGGCWRGHETAEALNNSSSTRSPLQIFAPASQTAKAPSPHLRGSNRSKRLRFHINHKDSDVIMDIFGGAPRVLGYPRPVLAQCGTDATLRCQIDGDPRPDVIWERKNIQISSDGHYKLSEEGKAYLLTIAGVTPQDAGQYICKAKNSIGETYAAASLKVEGEVQPEQEGQRQPGVNGVKQPMKEHGEFQGHLNGFCTVQNGDLRRENGEAQNGEHKNNRNSEVDLTSDEKPRFLIKPLSLRVDRGEDAAFSCKIWGTPLPEVTWEKDGKKLNDIFESAHFSVSNQDGGWFQLKIYRTRMPDKGVYTCRAISCHGEALAGAVLLVEPVPEREESKMSSSGHTNGQLTPKHRGGRLSLSRVAEELPVNVSKAKKFAVAEGKHAKFRCFVTGKPKPEIIWKKDGVPLEPGRRHLIFEDREGYYTLKVLYCKVQDTGLYVCAASNALGNTLSAVHLSVKGPTVRFRCPLKDVEVRERDFAVLECEVPDESIPSAWYLEDQRLMPSSKYGMEQKGTRRRLTIHDVGTDDDGVYLCEMPDGAKSIAELSVKGTIVRKLPRKLEVLEGENAVFCVEVENDDMEIHWFKDGLKLHETHQTILKSFGKTHILVFVNVAYHDSGVVTFVAGRSKTSSRLKVKATRHCPPICPVGAKMDVDRPNSALLSWVPAPNSPTYTRSIFVVERQEVGSQEWQKCFTSETSTSVEISGDSVQCEGNYRFRVCCINKYGRSGHVEFPKAVHLVPGPKIHSSLKGCEVEEGEDAHFSIELSTAMVGTWFLNSAQLQHGGRYSIRQSQTKHSLVIREANITEDAAEVTFIANGVRDSAALKVKPVVVKFTPVSDLDSNKRVSTGDPIVLYCEVSHPFGKVSWFKDGEELQVSDGLNIQSDGNMRRVVIQSADASHAGVYTCETSGEVIKFNVDVAGPPVEFSPVPEEELQKSSMELDPVVLLCHVSADDAEVVWFKDGCEIKPSDNITLQAEGSMRRLIIRSAEISDAGSYTCQAGANSMEFTVRIKEPPVMIVEPKDDIVMESYISEDTHLQCELSRSSGKVQWFKNGQLVEESDNIQLMSEGPYRRLTILNGTVEDGGEYICETDGDSVFFQLTVKEPPVRIVSPSEPELEMTHLASERLELSCEISQADAPVRWYKDSLEVDEGENLILEEDGAQRRLIIPVTTVDDTGEYICDTEDDSVSFLVTVTEPPVTLTRPKNMPDKLESSAGKPVILEIEMSRPNAEVKWWLNGRERTSGKYTCDAVDDKIDFQVKVSESPVKILRKSEIKTNLKSLISDDIVLECELSRANAVAKWYKNNCRIEDDERYCEEEEGAFRSLVILNAELGDSGEYFLDVGDDSISFQVTVEEPPVTIVGNSNDLDSQEMMAGEDLILACEVSRANAPVQWFCNDRLLTSDSRTNIESYGTLRKIIISNVQPTDSGKYVCDAVDDKMISVIKIQELPVTFVNKKDDIVVTGYEAESVTLTSYVSKESALVRWLKDWTHVEGERFRALMEGHERTLTIDPLRRSDAGEYTCDVNTDQIHFSLLVKEMRIKFVRPLRDTVAHADGMVTLRCDVCKPKADVQWLKDGEEVVPSRRFTIRADGVERSLTIHRLTREDAGEYTCESRDDRTAARLRVEMPRVVEFLTELHNTTVLEGEDATFKCVVSPEDVGLVWLMDNEPITLGNRFQANQNGLCHTLVIKKCQMLDCSRITAEAEGQMSKASLKVQEAQVMFTKKMDAVMAEEFGDATLETEISLETGEVQWMRQGVVIQPGPRHTLSQDGCKRILSIQNLTLSDRGTYRCETLHDRTQVKLNVEPRKISIRKGLTDQETFERETASFEVELSHADVEGIWQKDGIRVKPNNQWRVSTNGLVHSLTLSNLTLEDTGTIVFSAEGVRAMARLTIKETPVSILRALADVRVEEEFPATLECEFSRQIVEVKWFKNGTELKPGKNCRIYSMGRKRFCQIMQCSLSDAGTYTCDTGEIKTSCSLEVYEHKLEIVQELEDLYIQEDQNAVFMCEVSLEEVTGEWYKDGHKIRPTSTIKIRTEGTKHFLLMCNVKAEDAGEIHFVARDVESTAYLEVEELPVSIVKPLRDRTALEKHRVILECTVSSPRCTAAWYKGKEEVVPSDRVEILADECSLKLVIQEVEVEDEGTYTIKVGEHTSKAKLMVEAQALVMVKHLEDVEVTEPEPASFQCEVSVDINKPPTPSNRARPSAWKTTGPVHKLTLKETSVDMSGVVKFTMGKAKSSAGLSVK</sequence>
<dbReference type="InterPro" id="IPR003598">
    <property type="entry name" value="Ig_sub2"/>
</dbReference>
<dbReference type="InterPro" id="IPR036179">
    <property type="entry name" value="Ig-like_dom_sf"/>
</dbReference>
<dbReference type="InterPro" id="IPR036116">
    <property type="entry name" value="FN3_sf"/>
</dbReference>
<dbReference type="EMBL" id="CM014078">
    <property type="protein sequence ID" value="TKS66580.1"/>
    <property type="molecule type" value="Genomic_DNA"/>
</dbReference>
<evidence type="ECO:0000259" key="13">
    <source>
        <dbReference type="PROSITE" id="PS50853"/>
    </source>
</evidence>
<keyword evidence="7" id="KW-1015">Disulfide bond</keyword>
<dbReference type="SMART" id="SM00409">
    <property type="entry name" value="IG"/>
    <property type="match status" value="22"/>
</dbReference>
<keyword evidence="11" id="KW-0732">Signal</keyword>
<dbReference type="GO" id="GO:0005634">
    <property type="term" value="C:nucleus"/>
    <property type="evidence" value="ECO:0007669"/>
    <property type="project" value="UniProtKB-SubCell"/>
</dbReference>
<dbReference type="InterPro" id="IPR052385">
    <property type="entry name" value="Obscurin/Obscurin-like_Reg"/>
</dbReference>
<dbReference type="PANTHER" id="PTHR35971">
    <property type="entry name" value="SI:DKEY-31G6.6"/>
    <property type="match status" value="1"/>
</dbReference>
<evidence type="ECO:0000313" key="14">
    <source>
        <dbReference type="EMBL" id="TKS66580.1"/>
    </source>
</evidence>
<dbReference type="InterPro" id="IPR013783">
    <property type="entry name" value="Ig-like_fold"/>
</dbReference>
<dbReference type="InterPro" id="IPR013098">
    <property type="entry name" value="Ig_I-set"/>
</dbReference>
<evidence type="ECO:0000259" key="12">
    <source>
        <dbReference type="PROSITE" id="PS50835"/>
    </source>
</evidence>
<keyword evidence="6" id="KW-0677">Repeat</keyword>
<dbReference type="FunFam" id="2.60.40.10:FF:001811">
    <property type="entry name" value="Obscurin like 1"/>
    <property type="match status" value="1"/>
</dbReference>
<keyword evidence="5" id="KW-0597">Phosphoprotein</keyword>
<dbReference type="SUPFAM" id="SSF49265">
    <property type="entry name" value="Fibronectin type III"/>
    <property type="match status" value="1"/>
</dbReference>
<feature type="domain" description="Ig-like" evidence="12">
    <location>
        <begin position="1484"/>
        <end position="1551"/>
    </location>
</feature>
<feature type="domain" description="Ig-like" evidence="12">
    <location>
        <begin position="1033"/>
        <end position="1120"/>
    </location>
</feature>
<dbReference type="PROSITE" id="PS50853">
    <property type="entry name" value="FN3"/>
    <property type="match status" value="1"/>
</dbReference>
<dbReference type="CDD" id="cd00063">
    <property type="entry name" value="FN3"/>
    <property type="match status" value="1"/>
</dbReference>
<dbReference type="FunFam" id="2.60.40.10:FF:001084">
    <property type="entry name" value="obscurin-like isoform X3"/>
    <property type="match status" value="3"/>
</dbReference>
<feature type="domain" description="Ig-like" evidence="12">
    <location>
        <begin position="388"/>
        <end position="477"/>
    </location>
</feature>
<dbReference type="FunFam" id="2.60.40.10:FF:000464">
    <property type="entry name" value="Putative obscurin-like protein 1"/>
    <property type="match status" value="1"/>
</dbReference>
<reference evidence="14 15" key="1">
    <citation type="submission" date="2019-01" db="EMBL/GenBank/DDBJ databases">
        <title>Genome Assembly of Collichthys lucidus.</title>
        <authorList>
            <person name="Cai M."/>
            <person name="Xiao S."/>
        </authorList>
    </citation>
    <scope>NUCLEOTIDE SEQUENCE [LARGE SCALE GENOMIC DNA]</scope>
    <source>
        <strain evidence="14">JT15FE1705JMU</strain>
        <tissue evidence="14">Muscle</tissue>
    </source>
</reference>
<evidence type="ECO:0000256" key="4">
    <source>
        <dbReference type="ARBA" id="ARBA00022490"/>
    </source>
</evidence>
<feature type="signal peptide" evidence="11">
    <location>
        <begin position="1"/>
        <end position="20"/>
    </location>
</feature>
<dbReference type="InterPro" id="IPR003599">
    <property type="entry name" value="Ig_sub"/>
</dbReference>
<feature type="domain" description="Ig-like" evidence="12">
    <location>
        <begin position="94"/>
        <end position="184"/>
    </location>
</feature>
<dbReference type="FunFam" id="2.60.40.10:FF:001752">
    <property type="entry name" value="obscurin-like isoform X3"/>
    <property type="match status" value="1"/>
</dbReference>
<comment type="similarity">
    <text evidence="3">Belongs to the protein kinase superfamily. CAMK Ser/Thr protein kinase family.</text>
</comment>
<dbReference type="SMART" id="SM00408">
    <property type="entry name" value="IGc2"/>
    <property type="match status" value="15"/>
</dbReference>
<keyword evidence="8" id="KW-0539">Nucleus</keyword>
<name>A0A4U5TYJ6_COLLU</name>
<dbReference type="Pfam" id="PF07679">
    <property type="entry name" value="I-set"/>
    <property type="match status" value="15"/>
</dbReference>
<feature type="domain" description="Ig-like" evidence="12">
    <location>
        <begin position="1649"/>
        <end position="1828"/>
    </location>
</feature>
<keyword evidence="4" id="KW-0963">Cytoplasm</keyword>
<feature type="compositionally biased region" description="Polar residues" evidence="10">
    <location>
        <begin position="359"/>
        <end position="369"/>
    </location>
</feature>
<dbReference type="GO" id="GO:0005737">
    <property type="term" value="C:cytoplasm"/>
    <property type="evidence" value="ECO:0007669"/>
    <property type="project" value="UniProtKB-SubCell"/>
</dbReference>
<comment type="subcellular location">
    <subcellularLocation>
        <location evidence="2">Cytoplasm</location>
    </subcellularLocation>
    <subcellularLocation>
        <location evidence="1">Nucleus</location>
    </subcellularLocation>
</comment>
<evidence type="ECO:0000313" key="15">
    <source>
        <dbReference type="Proteomes" id="UP000298787"/>
    </source>
</evidence>
<accession>A0A4U5TYJ6</accession>
<evidence type="ECO:0000256" key="7">
    <source>
        <dbReference type="ARBA" id="ARBA00023157"/>
    </source>
</evidence>
<keyword evidence="15" id="KW-1185">Reference proteome</keyword>
<evidence type="ECO:0000256" key="1">
    <source>
        <dbReference type="ARBA" id="ARBA00004123"/>
    </source>
</evidence>
<feature type="domain" description="Ig-like" evidence="12">
    <location>
        <begin position="1576"/>
        <end position="1646"/>
    </location>
</feature>
<feature type="region of interest" description="Disordered" evidence="10">
    <location>
        <begin position="355"/>
        <end position="374"/>
    </location>
</feature>
<evidence type="ECO:0000256" key="5">
    <source>
        <dbReference type="ARBA" id="ARBA00022553"/>
    </source>
</evidence>
<evidence type="ECO:0000256" key="3">
    <source>
        <dbReference type="ARBA" id="ARBA00006692"/>
    </source>
</evidence>
<feature type="domain" description="Ig-like" evidence="12">
    <location>
        <begin position="1124"/>
        <end position="1214"/>
    </location>
</feature>
<evidence type="ECO:0000256" key="8">
    <source>
        <dbReference type="ARBA" id="ARBA00023242"/>
    </source>
</evidence>
<dbReference type="FunFam" id="2.60.40.10:FF:000241">
    <property type="entry name" value="obscurin-like protein 1 isoform X2"/>
    <property type="match status" value="1"/>
</dbReference>
<feature type="domain" description="Ig-like" evidence="12">
    <location>
        <begin position="481"/>
        <end position="567"/>
    </location>
</feature>
<dbReference type="InterPro" id="IPR003961">
    <property type="entry name" value="FN3_dom"/>
</dbReference>
<dbReference type="PROSITE" id="PS50835">
    <property type="entry name" value="IG_LIKE"/>
    <property type="match status" value="14"/>
</dbReference>
<dbReference type="FunFam" id="2.60.40.10:FF:000502">
    <property type="entry name" value="obscurin-like protein 1 isoform X2"/>
    <property type="match status" value="1"/>
</dbReference>
<dbReference type="Pfam" id="PF13927">
    <property type="entry name" value="Ig_3"/>
    <property type="match status" value="2"/>
</dbReference>
<feature type="domain" description="Ig-like" evidence="12">
    <location>
        <begin position="1915"/>
        <end position="1999"/>
    </location>
</feature>
<proteinExistence type="inferred from homology"/>
<dbReference type="Proteomes" id="UP000298787">
    <property type="component" value="Chromosome 1"/>
</dbReference>
<dbReference type="InterPro" id="IPR007110">
    <property type="entry name" value="Ig-like_dom"/>
</dbReference>
<evidence type="ECO:0000256" key="2">
    <source>
        <dbReference type="ARBA" id="ARBA00004496"/>
    </source>
</evidence>
<dbReference type="PANTHER" id="PTHR35971:SF3">
    <property type="entry name" value="OBSCURIN-LIKE PROTEIN 1 ISOFORM X1"/>
    <property type="match status" value="1"/>
</dbReference>
<dbReference type="STRING" id="240159.A0A4U5TYJ6"/>
<keyword evidence="9" id="KW-0393">Immunoglobulin domain</keyword>
<protein>
    <submittedName>
        <fullName evidence="14">Obscurin-like protein 1</fullName>
    </submittedName>
</protein>
<feature type="domain" description="Fibronectin type-III" evidence="13">
    <location>
        <begin position="662"/>
        <end position="761"/>
    </location>
</feature>
<dbReference type="FunFam" id="2.60.40.10:FF:002420">
    <property type="entry name" value="Obscurin-like 1b"/>
    <property type="match status" value="1"/>
</dbReference>
<gene>
    <name evidence="14" type="ORF">D9C73_000637</name>
</gene>
<feature type="domain" description="Ig-like" evidence="12">
    <location>
        <begin position="2093"/>
        <end position="2177"/>
    </location>
</feature>